<dbReference type="AlphaFoldDB" id="A0A8H4ILS6"/>
<dbReference type="PANTHER" id="PTHR37049">
    <property type="entry name" value="PEPTIDASE S41 FAMILY PROTEIN"/>
    <property type="match status" value="1"/>
</dbReference>
<organism evidence="5 6">
    <name type="scientific">Botryosphaeria dothidea</name>
    <dbReference type="NCBI Taxonomy" id="55169"/>
    <lineage>
        <taxon>Eukaryota</taxon>
        <taxon>Fungi</taxon>
        <taxon>Dikarya</taxon>
        <taxon>Ascomycota</taxon>
        <taxon>Pezizomycotina</taxon>
        <taxon>Dothideomycetes</taxon>
        <taxon>Dothideomycetes incertae sedis</taxon>
        <taxon>Botryosphaeriales</taxon>
        <taxon>Botryosphaeriaceae</taxon>
        <taxon>Botryosphaeria</taxon>
    </lineage>
</organism>
<evidence type="ECO:0000256" key="2">
    <source>
        <dbReference type="SAM" id="SignalP"/>
    </source>
</evidence>
<dbReference type="GO" id="GO:0008236">
    <property type="term" value="F:serine-type peptidase activity"/>
    <property type="evidence" value="ECO:0007669"/>
    <property type="project" value="InterPro"/>
</dbReference>
<comment type="caution">
    <text evidence="5">The sequence shown here is derived from an EMBL/GenBank/DDBJ whole genome shotgun (WGS) entry which is preliminary data.</text>
</comment>
<feature type="domain" description="CPAF-like PDZ" evidence="4">
    <location>
        <begin position="160"/>
        <end position="276"/>
    </location>
</feature>
<feature type="chain" id="PRO_5034873564" evidence="2">
    <location>
        <begin position="20"/>
        <end position="843"/>
    </location>
</feature>
<gene>
    <name evidence="5" type="ORF">GTA08_BOTSDO09315</name>
</gene>
<dbReference type="Proteomes" id="UP000572817">
    <property type="component" value="Unassembled WGS sequence"/>
</dbReference>
<feature type="domain" description="Tail specific protease" evidence="3">
    <location>
        <begin position="363"/>
        <end position="577"/>
    </location>
</feature>
<dbReference type="Pfam" id="PF23658">
    <property type="entry name" value="PDZ_CPAF_rel"/>
    <property type="match status" value="1"/>
</dbReference>
<dbReference type="InterPro" id="IPR056186">
    <property type="entry name" value="PDZ_CPAF-rel"/>
</dbReference>
<feature type="signal peptide" evidence="2">
    <location>
        <begin position="1"/>
        <end position="19"/>
    </location>
</feature>
<keyword evidence="2" id="KW-0732">Signal</keyword>
<dbReference type="InterPro" id="IPR052766">
    <property type="entry name" value="S41A_metabolite_peptidase"/>
</dbReference>
<reference evidence="5" key="1">
    <citation type="submission" date="2020-04" db="EMBL/GenBank/DDBJ databases">
        <title>Genome Assembly and Annotation of Botryosphaeria dothidea sdau 11-99, a Latent Pathogen of Apple Fruit Ring Rot in China.</title>
        <authorList>
            <person name="Yu C."/>
            <person name="Diao Y."/>
            <person name="Lu Q."/>
            <person name="Zhao J."/>
            <person name="Cui S."/>
            <person name="Peng C."/>
            <person name="He B."/>
            <person name="Liu H."/>
        </authorList>
    </citation>
    <scope>NUCLEOTIDE SEQUENCE [LARGE SCALE GENOMIC DNA]</scope>
    <source>
        <strain evidence="5">Sdau11-99</strain>
    </source>
</reference>
<evidence type="ECO:0000259" key="4">
    <source>
        <dbReference type="Pfam" id="PF23658"/>
    </source>
</evidence>
<dbReference type="PANTHER" id="PTHR37049:SF5">
    <property type="entry name" value="TAIL SPECIFIC PROTEASE DOMAIN-CONTAINING PROTEIN"/>
    <property type="match status" value="1"/>
</dbReference>
<name>A0A8H4ILS6_9PEZI</name>
<dbReference type="SUPFAM" id="SSF52096">
    <property type="entry name" value="ClpP/crotonase"/>
    <property type="match status" value="1"/>
</dbReference>
<evidence type="ECO:0000313" key="5">
    <source>
        <dbReference type="EMBL" id="KAF4303194.1"/>
    </source>
</evidence>
<dbReference type="Gene3D" id="3.90.226.10">
    <property type="entry name" value="2-enoyl-CoA Hydratase, Chain A, domain 1"/>
    <property type="match status" value="1"/>
</dbReference>
<dbReference type="OrthoDB" id="27214at2759"/>
<keyword evidence="6" id="KW-1185">Reference proteome</keyword>
<accession>A0A8H4ILS6</accession>
<protein>
    <submittedName>
        <fullName evidence="5">Peptidase s41 family protein</fullName>
    </submittedName>
</protein>
<evidence type="ECO:0000256" key="1">
    <source>
        <dbReference type="SAM" id="MobiDB-lite"/>
    </source>
</evidence>
<evidence type="ECO:0000313" key="6">
    <source>
        <dbReference type="Proteomes" id="UP000572817"/>
    </source>
</evidence>
<feature type="region of interest" description="Disordered" evidence="1">
    <location>
        <begin position="798"/>
        <end position="823"/>
    </location>
</feature>
<dbReference type="InterPro" id="IPR029045">
    <property type="entry name" value="ClpP/crotonase-like_dom_sf"/>
</dbReference>
<dbReference type="InterPro" id="IPR005151">
    <property type="entry name" value="Tail-specific_protease"/>
</dbReference>
<evidence type="ECO:0000259" key="3">
    <source>
        <dbReference type="Pfam" id="PF03572"/>
    </source>
</evidence>
<dbReference type="Pfam" id="PF03572">
    <property type="entry name" value="Peptidase_S41"/>
    <property type="match status" value="1"/>
</dbReference>
<dbReference type="EMBL" id="WWBZ02000062">
    <property type="protein sequence ID" value="KAF4303194.1"/>
    <property type="molecule type" value="Genomic_DNA"/>
</dbReference>
<dbReference type="GO" id="GO:0006508">
    <property type="term" value="P:proteolysis"/>
    <property type="evidence" value="ECO:0007669"/>
    <property type="project" value="InterPro"/>
</dbReference>
<proteinExistence type="predicted"/>
<sequence length="843" mass="90885">MSFPRVAALSCLLLGSAVSKPAPRPVAQASATTSSAQALPTVCGDIIQDADFEGVYVFEASQVYQCLTSVPFNDAVALRFIDYYNETMQFHSTLAYLKDPPEGYQQPSVDLVDALAVIKQNITAGYYKNQYAFEAEVQKLVYSVHDMHVDLWAGILSAFSFGSEYEIVSVSKDGKELPQLYLTGDVLYDDNPQPITAINGEDPIEYVTKFAALNSAGTLEPHADWNQLMSSPAIDIQGLYNVWSGGATFYPGDKHSFTWADESNLNSTWVALYNNPAHTGPLSTGGDFYNYFVLGLIPDSYNESVYPVAEDDSGDDDTANDTLTNWYDVSYKAYPANPDVIQEGLSSTGGGLVTGYLLNESSTGVLSIPSFDMYGDYIGSFAQAVIDFITQAQAANTSRVIIDLQQNLGGQSLLAYDTYKRFFPDNDAYRGSRRRSFEMANALGRATTEYWDRLEPGTDDYDNYYELLAADEWVITDRLNADTGANFTSWEEYYGPRTTHGDSFSLTERYNLSSEVFSESAFDGWSLPDAYPAQPWDASDIVLLTDGLCSSSCAEFVEMMAQRGARTVVAGGRPSAGPMQAASGTRGARLYSADLLDVDIEWVRETDAGTHGSLPEAREPGIQTIAYAGLNLRDQVRAGEDVPLQFRYQAAHCRIYYTLKNVYNTTRLWLDGALCVDGSTGFASFLNTPAAKPPPARTAASPPPLNALAADLDVNTAADAPLLGLEAGISTAAGGIEICPKQVGGCGAKYRAVLGVQINCGTETITRCVCLPLCPGGQSGSCPGSLTCKDKTSIQSKDVSTTTTSRSPKHQVGSKGGSSGVCKASGKRFPGSRALCGAHWKGG</sequence>